<reference evidence="15" key="2">
    <citation type="submission" date="2025-09" db="UniProtKB">
        <authorList>
            <consortium name="Ensembl"/>
        </authorList>
    </citation>
    <scope>IDENTIFICATION</scope>
</reference>
<dbReference type="EC" id="1.11.1.24" evidence="4"/>
<evidence type="ECO:0000256" key="7">
    <source>
        <dbReference type="ARBA" id="ARBA00022862"/>
    </source>
</evidence>
<feature type="domain" description="Thioredoxin" evidence="14">
    <location>
        <begin position="200"/>
        <end position="359"/>
    </location>
</feature>
<evidence type="ECO:0000256" key="12">
    <source>
        <dbReference type="ARBA" id="ARBA00049091"/>
    </source>
</evidence>
<keyword evidence="8" id="KW-0560">Oxidoreductase</keyword>
<dbReference type="Proteomes" id="UP000694406">
    <property type="component" value="Unplaced"/>
</dbReference>
<evidence type="ECO:0000256" key="8">
    <source>
        <dbReference type="ARBA" id="ARBA00023002"/>
    </source>
</evidence>
<evidence type="ECO:0000313" key="16">
    <source>
        <dbReference type="Proteomes" id="UP000694406"/>
    </source>
</evidence>
<proteinExistence type="inferred from homology"/>
<dbReference type="GO" id="GO:0045454">
    <property type="term" value="P:cell redox homeostasis"/>
    <property type="evidence" value="ECO:0007669"/>
    <property type="project" value="TreeGrafter"/>
</dbReference>
<dbReference type="InterPro" id="IPR013740">
    <property type="entry name" value="Redoxin"/>
</dbReference>
<evidence type="ECO:0000256" key="9">
    <source>
        <dbReference type="ARBA" id="ARBA00023284"/>
    </source>
</evidence>
<dbReference type="InterPro" id="IPR036249">
    <property type="entry name" value="Thioredoxin-like_sf"/>
</dbReference>
<dbReference type="AlphaFoldDB" id="A0A8C5WP82"/>
<keyword evidence="6" id="KW-0575">Peroxidase</keyword>
<keyword evidence="16" id="KW-1185">Reference proteome</keyword>
<evidence type="ECO:0000256" key="4">
    <source>
        <dbReference type="ARBA" id="ARBA00013017"/>
    </source>
</evidence>
<evidence type="ECO:0000256" key="1">
    <source>
        <dbReference type="ARBA" id="ARBA00003330"/>
    </source>
</evidence>
<dbReference type="PANTHER" id="PTHR10430:SF16">
    <property type="entry name" value="PEROXIREDOXIN-5, MITOCHONDRIAL"/>
    <property type="match status" value="1"/>
</dbReference>
<dbReference type="InterPro" id="IPR013766">
    <property type="entry name" value="Thioredoxin_domain"/>
</dbReference>
<dbReference type="GO" id="GO:0005739">
    <property type="term" value="C:mitochondrion"/>
    <property type="evidence" value="ECO:0007669"/>
    <property type="project" value="TreeGrafter"/>
</dbReference>
<comment type="catalytic activity">
    <reaction evidence="12">
        <text>a hydroperoxide + [thioredoxin]-dithiol = an alcohol + [thioredoxin]-disulfide + H2O</text>
        <dbReference type="Rhea" id="RHEA:62620"/>
        <dbReference type="Rhea" id="RHEA-COMP:10698"/>
        <dbReference type="Rhea" id="RHEA-COMP:10700"/>
        <dbReference type="ChEBI" id="CHEBI:15377"/>
        <dbReference type="ChEBI" id="CHEBI:29950"/>
        <dbReference type="ChEBI" id="CHEBI:30879"/>
        <dbReference type="ChEBI" id="CHEBI:35924"/>
        <dbReference type="ChEBI" id="CHEBI:50058"/>
        <dbReference type="EC" id="1.11.1.24"/>
    </reaction>
</comment>
<evidence type="ECO:0000259" key="14">
    <source>
        <dbReference type="PROSITE" id="PS51352"/>
    </source>
</evidence>
<dbReference type="FunFam" id="3.40.30.10:FF:000020">
    <property type="entry name" value="Peroxiredoxin"/>
    <property type="match status" value="1"/>
</dbReference>
<evidence type="ECO:0000256" key="2">
    <source>
        <dbReference type="ARBA" id="ARBA00004253"/>
    </source>
</evidence>
<comment type="similarity">
    <text evidence="3">Belongs to the peroxiredoxin family. Prx5 subfamily.</text>
</comment>
<organism evidence="15 16">
    <name type="scientific">Laticauda laticaudata</name>
    <name type="common">Blue-ringed sea krait</name>
    <name type="synonym">Blue-lipped sea krait</name>
    <dbReference type="NCBI Taxonomy" id="8630"/>
    <lineage>
        <taxon>Eukaryota</taxon>
        <taxon>Metazoa</taxon>
        <taxon>Chordata</taxon>
        <taxon>Craniata</taxon>
        <taxon>Vertebrata</taxon>
        <taxon>Euteleostomi</taxon>
        <taxon>Lepidosauria</taxon>
        <taxon>Squamata</taxon>
        <taxon>Bifurcata</taxon>
        <taxon>Unidentata</taxon>
        <taxon>Episquamata</taxon>
        <taxon>Toxicofera</taxon>
        <taxon>Serpentes</taxon>
        <taxon>Colubroidea</taxon>
        <taxon>Elapidae</taxon>
        <taxon>Laticaudinae</taxon>
        <taxon>Laticauda</taxon>
    </lineage>
</organism>
<evidence type="ECO:0000313" key="15">
    <source>
        <dbReference type="Ensembl" id="ENSLLTP00000003621.1"/>
    </source>
</evidence>
<dbReference type="InterPro" id="IPR037944">
    <property type="entry name" value="PRX5-like"/>
</dbReference>
<keyword evidence="7" id="KW-0049">Antioxidant</keyword>
<comment type="function">
    <text evidence="1">Thiol-specific peroxidase that catalyzes the reduction of hydrogen peroxide and organic hydroperoxides to water and alcohols, respectively. Plays a role in cell protection against oxidative stress by detoxifying peroxides and as sensor of hydrogen peroxide-mediated signaling events.</text>
</comment>
<evidence type="ECO:0000256" key="11">
    <source>
        <dbReference type="ARBA" id="ARBA00033191"/>
    </source>
</evidence>
<name>A0A8C5WP82_LATLA</name>
<evidence type="ECO:0000256" key="10">
    <source>
        <dbReference type="ARBA" id="ARBA00031861"/>
    </source>
</evidence>
<dbReference type="Ensembl" id="ENSLLTT00000003771.1">
    <property type="protein sequence ID" value="ENSLLTP00000003621.1"/>
    <property type="gene ID" value="ENSLLTG00000002722.1"/>
</dbReference>
<dbReference type="GO" id="GO:0005782">
    <property type="term" value="C:peroxisomal matrix"/>
    <property type="evidence" value="ECO:0007669"/>
    <property type="project" value="UniProtKB-SubCell"/>
</dbReference>
<evidence type="ECO:0000256" key="13">
    <source>
        <dbReference type="PIRSR" id="PIRSR637944-1"/>
    </source>
</evidence>
<accession>A0A8C5WP82</accession>
<dbReference type="Pfam" id="PF08534">
    <property type="entry name" value="Redoxin"/>
    <property type="match status" value="1"/>
</dbReference>
<dbReference type="GO" id="GO:0008379">
    <property type="term" value="F:thioredoxin peroxidase activity"/>
    <property type="evidence" value="ECO:0007669"/>
    <property type="project" value="InterPro"/>
</dbReference>
<feature type="active site" description="Cysteine sulfenic acid (-SOH) intermediate" evidence="13">
    <location>
        <position position="244"/>
    </location>
</feature>
<evidence type="ECO:0000256" key="6">
    <source>
        <dbReference type="ARBA" id="ARBA00022559"/>
    </source>
</evidence>
<protein>
    <recommendedName>
        <fullName evidence="5">Peroxiredoxin-5, mitochondrial</fullName>
        <ecNumber evidence="4">1.11.1.24</ecNumber>
    </recommendedName>
    <alternativeName>
        <fullName evidence="10">Peroxiredoxin V</fullName>
    </alternativeName>
    <alternativeName>
        <fullName evidence="11">Thioredoxin-dependent peroxiredoxin 5</fullName>
    </alternativeName>
</protein>
<dbReference type="GeneTree" id="ENSGT00390000018173"/>
<comment type="subcellular location">
    <subcellularLocation>
        <location evidence="2">Peroxisome matrix</location>
    </subcellularLocation>
</comment>
<dbReference type="PROSITE" id="PS51352">
    <property type="entry name" value="THIOREDOXIN_2"/>
    <property type="match status" value="1"/>
</dbReference>
<evidence type="ECO:0000256" key="3">
    <source>
        <dbReference type="ARBA" id="ARBA00010505"/>
    </source>
</evidence>
<dbReference type="SUPFAM" id="SSF52833">
    <property type="entry name" value="Thioredoxin-like"/>
    <property type="match status" value="1"/>
</dbReference>
<sequence length="359" mass="38766">MRRGNPPPGRTPRTCEVSMLWVRSFMVFVFFSLGPPREQGRTRAGVESLPVRFRFGCKQTPPVSAHFRRPCATLAWVLPETQPACNTVPDAVLPSSKGWWWWLFWGHPPTGSKTSHPLRSACTVGGAQARKPRAAEPGRNFKRLRVAMATVTHGVSMATGWNRTGALGRACWGTGASSLLANRGVIRRAFASGAAAMAALKVGDKLPSVEVYEGDPSNKVNLSSLFKGKKGILFGVPGAFTPGCSKMHLPGYVEKAGQLKGKGVEIIACLSVNDIFVMNEWGKAHQAEGKVRMLADPTGAFGKATNLLLDKDSLRQLFGTNRSKRFSMVVQDSIVQSLNVEEDGTGLTCSLASNIVSQL</sequence>
<dbReference type="Gene3D" id="3.40.30.10">
    <property type="entry name" value="Glutaredoxin"/>
    <property type="match status" value="1"/>
</dbReference>
<dbReference type="CDD" id="cd03013">
    <property type="entry name" value="PRX5_like"/>
    <property type="match status" value="1"/>
</dbReference>
<evidence type="ECO:0000256" key="5">
    <source>
        <dbReference type="ARBA" id="ARBA00014329"/>
    </source>
</evidence>
<dbReference type="PANTHER" id="PTHR10430">
    <property type="entry name" value="PEROXIREDOXIN"/>
    <property type="match status" value="1"/>
</dbReference>
<dbReference type="GO" id="GO:0042744">
    <property type="term" value="P:hydrogen peroxide catabolic process"/>
    <property type="evidence" value="ECO:0007669"/>
    <property type="project" value="TreeGrafter"/>
</dbReference>
<keyword evidence="9" id="KW-0676">Redox-active center</keyword>
<reference evidence="15" key="1">
    <citation type="submission" date="2025-08" db="UniProtKB">
        <authorList>
            <consortium name="Ensembl"/>
        </authorList>
    </citation>
    <scope>IDENTIFICATION</scope>
</reference>
<dbReference type="GO" id="GO:0034599">
    <property type="term" value="P:cellular response to oxidative stress"/>
    <property type="evidence" value="ECO:0007669"/>
    <property type="project" value="InterPro"/>
</dbReference>